<evidence type="ECO:0000256" key="1">
    <source>
        <dbReference type="ARBA" id="ARBA00007068"/>
    </source>
</evidence>
<keyword evidence="3" id="KW-1185">Reference proteome</keyword>
<reference evidence="3" key="1">
    <citation type="submission" date="2016-10" db="EMBL/GenBank/DDBJ databases">
        <authorList>
            <person name="Varghese N."/>
            <person name="Submissions S."/>
        </authorList>
    </citation>
    <scope>NUCLEOTIDE SEQUENCE [LARGE SCALE GENOMIC DNA]</scope>
    <source>
        <strain evidence="3">M83</strain>
    </source>
</reference>
<dbReference type="GO" id="GO:0004177">
    <property type="term" value="F:aminopeptidase activity"/>
    <property type="evidence" value="ECO:0007669"/>
    <property type="project" value="UniProtKB-KW"/>
</dbReference>
<accession>A0A1G9XJU9</accession>
<dbReference type="Pfam" id="PF03576">
    <property type="entry name" value="Peptidase_S58"/>
    <property type="match status" value="1"/>
</dbReference>
<comment type="similarity">
    <text evidence="1">Belongs to the peptidase S58 family.</text>
</comment>
<dbReference type="EMBL" id="FNHZ01000004">
    <property type="protein sequence ID" value="SDM96495.1"/>
    <property type="molecule type" value="Genomic_DNA"/>
</dbReference>
<dbReference type="InterPro" id="IPR005321">
    <property type="entry name" value="Peptidase_S58_DmpA"/>
</dbReference>
<keyword evidence="2" id="KW-0378">Hydrolase</keyword>
<gene>
    <name evidence="2" type="ORF">SAMN05216544_1516</name>
</gene>
<keyword evidence="2" id="KW-0031">Aminopeptidase</keyword>
<dbReference type="CDD" id="cd02252">
    <property type="entry name" value="nylC_like"/>
    <property type="match status" value="1"/>
</dbReference>
<dbReference type="Gene3D" id="3.60.70.12">
    <property type="entry name" value="L-amino peptidase D-ALA esterase/amidase"/>
    <property type="match status" value="1"/>
</dbReference>
<protein>
    <submittedName>
        <fullName evidence="2">L-aminopeptidase/D-esterase</fullName>
    </submittedName>
</protein>
<evidence type="ECO:0000313" key="2">
    <source>
        <dbReference type="EMBL" id="SDM96495.1"/>
    </source>
</evidence>
<dbReference type="OrthoDB" id="9808347at2"/>
<organism evidence="2 3">
    <name type="scientific">Lachnospira pectinoschiza</name>
    <dbReference type="NCBI Taxonomy" id="28052"/>
    <lineage>
        <taxon>Bacteria</taxon>
        <taxon>Bacillati</taxon>
        <taxon>Bacillota</taxon>
        <taxon>Clostridia</taxon>
        <taxon>Lachnospirales</taxon>
        <taxon>Lachnospiraceae</taxon>
        <taxon>Lachnospira</taxon>
    </lineage>
</organism>
<proteinExistence type="inferred from homology"/>
<name>A0A1G9XJU9_9FIRM</name>
<dbReference type="SUPFAM" id="SSF56266">
    <property type="entry name" value="DmpA/ArgJ-like"/>
    <property type="match status" value="1"/>
</dbReference>
<dbReference type="Proteomes" id="UP000187651">
    <property type="component" value="Unassembled WGS sequence"/>
</dbReference>
<dbReference type="PANTHER" id="PTHR36512">
    <property type="entry name" value="D-AMINOPEPTIDASE"/>
    <property type="match status" value="1"/>
</dbReference>
<dbReference type="InterPro" id="IPR016117">
    <property type="entry name" value="ArgJ-like_dom_sf"/>
</dbReference>
<dbReference type="RefSeq" id="WP_074521626.1">
    <property type="nucleotide sequence ID" value="NZ_FNHZ01000004.1"/>
</dbReference>
<sequence length="333" mass="34310">MREIDLMEVGGFKVGHYTDEEAATGSTVILFDEMSAAGVDIRGGGPASRDSQILNPLMAANEINGVLLSGGSAFGLDAAGGVLEYLSERGIGLDVGVAKVPLVPEACIFDLGVGRADVRPGKDAGYKACENASYESPKRGNVGAGTGASVGKCCGPDRMMKSGLGTFAVELGELKVGAIVAVNAVGDVYEDGKVIAGLMNKDRTGLASSFDEILSWTEKASMGNAGESGKIDLAESKASTNTTIGLIVTNAKFPKAMLCKIAGMAHNGYARTINPVHSMMDGDSIYAASTGNVESDVNTVGMLAAFVMEKAVIDAVKQAKPAYGLKAYEDFAN</sequence>
<dbReference type="AlphaFoldDB" id="A0A1G9XJU9"/>
<keyword evidence="2" id="KW-0645">Protease</keyword>
<dbReference type="PANTHER" id="PTHR36512:SF3">
    <property type="entry name" value="BLR5678 PROTEIN"/>
    <property type="match status" value="1"/>
</dbReference>
<evidence type="ECO:0000313" key="3">
    <source>
        <dbReference type="Proteomes" id="UP000187651"/>
    </source>
</evidence>